<dbReference type="KEGG" id="nba:CUN60_09985"/>
<dbReference type="InterPro" id="IPR036583">
    <property type="entry name" value="23S_rRNA_IVS_sf"/>
</dbReference>
<dbReference type="Gene3D" id="1.20.1440.60">
    <property type="entry name" value="23S rRNA-intervening sequence"/>
    <property type="match status" value="1"/>
</dbReference>
<proteinExistence type="predicted"/>
<organism evidence="1 2">
    <name type="scientific">Aquella oligotrophica</name>
    <dbReference type="NCBI Taxonomy" id="2067065"/>
    <lineage>
        <taxon>Bacteria</taxon>
        <taxon>Pseudomonadati</taxon>
        <taxon>Pseudomonadota</taxon>
        <taxon>Betaproteobacteria</taxon>
        <taxon>Neisseriales</taxon>
        <taxon>Neisseriaceae</taxon>
        <taxon>Aquella</taxon>
    </lineage>
</organism>
<name>A0A2I7N845_9NEIS</name>
<reference evidence="2" key="1">
    <citation type="submission" date="2017-11" db="EMBL/GenBank/DDBJ databases">
        <authorList>
            <person name="Chan K.G."/>
            <person name="Lee L.S."/>
        </authorList>
    </citation>
    <scope>NUCLEOTIDE SEQUENCE [LARGE SCALE GENOMIC DNA]</scope>
    <source>
        <strain evidence="2">DSM 100970</strain>
    </source>
</reference>
<protein>
    <recommendedName>
        <fullName evidence="3">Four helix bundle protein</fullName>
    </recommendedName>
</protein>
<dbReference type="AlphaFoldDB" id="A0A2I7N845"/>
<dbReference type="CDD" id="cd16376">
    <property type="entry name" value="Avd_like"/>
    <property type="match status" value="1"/>
</dbReference>
<dbReference type="SUPFAM" id="SSF158446">
    <property type="entry name" value="IVS-encoded protein-like"/>
    <property type="match status" value="1"/>
</dbReference>
<evidence type="ECO:0008006" key="3">
    <source>
        <dbReference type="Google" id="ProtNLM"/>
    </source>
</evidence>
<gene>
    <name evidence="1" type="ORF">CUN60_09985</name>
</gene>
<dbReference type="RefSeq" id="WP_102951899.1">
    <property type="nucleotide sequence ID" value="NZ_CP024847.1"/>
</dbReference>
<keyword evidence="2" id="KW-1185">Reference proteome</keyword>
<dbReference type="EMBL" id="CP024847">
    <property type="protein sequence ID" value="AUR52610.1"/>
    <property type="molecule type" value="Genomic_DNA"/>
</dbReference>
<dbReference type="Proteomes" id="UP000236655">
    <property type="component" value="Chromosome"/>
</dbReference>
<sequence length="124" mass="14305">MAKYEHLPIYKGALDLAVYLEKAVSGFSRYHKYSLGADLRRIARQNISLIVRANSETDRLATLLLLRNSLEELMVGLRIAKELQTFKSLQSFIFAIEKVIQLSRQNEGWIKSLKELPEQQLVKK</sequence>
<evidence type="ECO:0000313" key="1">
    <source>
        <dbReference type="EMBL" id="AUR52610.1"/>
    </source>
</evidence>
<evidence type="ECO:0000313" key="2">
    <source>
        <dbReference type="Proteomes" id="UP000236655"/>
    </source>
</evidence>
<dbReference type="InterPro" id="IPR055360">
    <property type="entry name" value="bAvd"/>
</dbReference>
<accession>A0A2I7N845</accession>
<dbReference type="OrthoDB" id="8595978at2"/>